<evidence type="ECO:0000313" key="2">
    <source>
        <dbReference type="Proteomes" id="UP000663720"/>
    </source>
</evidence>
<reference evidence="1" key="1">
    <citation type="journal article" date="2021" name="Microb. Physiol.">
        <title>Proteogenomic Insights into the Physiology of Marine, Sulfate-Reducing, Filamentous Desulfonema limicola and Desulfonema magnum.</title>
        <authorList>
            <person name="Schnaars V."/>
            <person name="Wohlbrand L."/>
            <person name="Scheve S."/>
            <person name="Hinrichs C."/>
            <person name="Reinhardt R."/>
            <person name="Rabus R."/>
        </authorList>
    </citation>
    <scope>NUCLEOTIDE SEQUENCE</scope>
    <source>
        <strain evidence="1">5ac10</strain>
    </source>
</reference>
<evidence type="ECO:0000313" key="1">
    <source>
        <dbReference type="EMBL" id="QTA79833.1"/>
    </source>
</evidence>
<gene>
    <name evidence="1" type="ORF">dnl_21150</name>
</gene>
<organism evidence="1 2">
    <name type="scientific">Desulfonema limicola</name>
    <dbReference type="NCBI Taxonomy" id="45656"/>
    <lineage>
        <taxon>Bacteria</taxon>
        <taxon>Pseudomonadati</taxon>
        <taxon>Thermodesulfobacteriota</taxon>
        <taxon>Desulfobacteria</taxon>
        <taxon>Desulfobacterales</taxon>
        <taxon>Desulfococcaceae</taxon>
        <taxon>Desulfonema</taxon>
    </lineage>
</organism>
<name>A0A975B6T2_9BACT</name>
<dbReference type="RefSeq" id="WP_207691540.1">
    <property type="nucleotide sequence ID" value="NZ_CP061799.1"/>
</dbReference>
<protein>
    <submittedName>
        <fullName evidence="1">Uncharacterized protein</fullName>
    </submittedName>
</protein>
<accession>A0A975B6T2</accession>
<keyword evidence="2" id="KW-1185">Reference proteome</keyword>
<sequence>MNPQIQPLIKTVKGLPFPDQLQILREITKSMSVSWKKPDTQDDFWYPKTIEQHLKANPVDAVKDINDLTGDFWPEDESADDFIKYTYGQRSKDRKAG</sequence>
<dbReference type="AlphaFoldDB" id="A0A975B6T2"/>
<dbReference type="EMBL" id="CP061799">
    <property type="protein sequence ID" value="QTA79833.1"/>
    <property type="molecule type" value="Genomic_DNA"/>
</dbReference>
<dbReference type="KEGG" id="dli:dnl_21150"/>
<dbReference type="Proteomes" id="UP000663720">
    <property type="component" value="Chromosome"/>
</dbReference>
<proteinExistence type="predicted"/>